<evidence type="ECO:0000256" key="1">
    <source>
        <dbReference type="ARBA" id="ARBA00008857"/>
    </source>
</evidence>
<gene>
    <name evidence="5" type="primary">xerS_2</name>
    <name evidence="5" type="ORF">ERS852448_01352</name>
</gene>
<evidence type="ECO:0000313" key="5">
    <source>
        <dbReference type="EMBL" id="CUM98332.1"/>
    </source>
</evidence>
<dbReference type="Gene3D" id="1.10.443.10">
    <property type="entry name" value="Intergrase catalytic core"/>
    <property type="match status" value="1"/>
</dbReference>
<dbReference type="Proteomes" id="UP000095492">
    <property type="component" value="Unassembled WGS sequence"/>
</dbReference>
<dbReference type="InterPro" id="IPR002104">
    <property type="entry name" value="Integrase_catalytic"/>
</dbReference>
<dbReference type="STRING" id="39490.ERS852448_01352"/>
<keyword evidence="2" id="KW-0238">DNA-binding</keyword>
<dbReference type="PROSITE" id="PS51898">
    <property type="entry name" value="TYR_RECOMBINASE"/>
    <property type="match status" value="1"/>
</dbReference>
<dbReference type="GeneID" id="97390696"/>
<organism evidence="5 6">
    <name type="scientific">Eubacterium ramulus</name>
    <dbReference type="NCBI Taxonomy" id="39490"/>
    <lineage>
        <taxon>Bacteria</taxon>
        <taxon>Bacillati</taxon>
        <taxon>Bacillota</taxon>
        <taxon>Clostridia</taxon>
        <taxon>Eubacteriales</taxon>
        <taxon>Eubacteriaceae</taxon>
        <taxon>Eubacterium</taxon>
    </lineage>
</organism>
<dbReference type="RefSeq" id="WP_055290124.1">
    <property type="nucleotide sequence ID" value="NZ_CP173382.1"/>
</dbReference>
<reference evidence="5 6" key="1">
    <citation type="submission" date="2015-09" db="EMBL/GenBank/DDBJ databases">
        <authorList>
            <consortium name="Pathogen Informatics"/>
        </authorList>
    </citation>
    <scope>NUCLEOTIDE SEQUENCE [LARGE SCALE GENOMIC DNA]</scope>
    <source>
        <strain evidence="5 6">2789STDY5608891</strain>
    </source>
</reference>
<dbReference type="InterPro" id="IPR010998">
    <property type="entry name" value="Integrase_recombinase_N"/>
</dbReference>
<dbReference type="GO" id="GO:0003677">
    <property type="term" value="F:DNA binding"/>
    <property type="evidence" value="ECO:0007669"/>
    <property type="project" value="UniProtKB-KW"/>
</dbReference>
<dbReference type="InterPro" id="IPR011010">
    <property type="entry name" value="DNA_brk_join_enz"/>
</dbReference>
<dbReference type="GO" id="GO:0015074">
    <property type="term" value="P:DNA integration"/>
    <property type="evidence" value="ECO:0007669"/>
    <property type="project" value="InterPro"/>
</dbReference>
<dbReference type="SUPFAM" id="SSF56349">
    <property type="entry name" value="DNA breaking-rejoining enzymes"/>
    <property type="match status" value="2"/>
</dbReference>
<dbReference type="PANTHER" id="PTHR30349">
    <property type="entry name" value="PHAGE INTEGRASE-RELATED"/>
    <property type="match status" value="1"/>
</dbReference>
<dbReference type="AlphaFoldDB" id="A0A173T689"/>
<dbReference type="EMBL" id="CYYA01000007">
    <property type="protein sequence ID" value="CUM98332.1"/>
    <property type="molecule type" value="Genomic_DNA"/>
</dbReference>
<dbReference type="GO" id="GO:0006310">
    <property type="term" value="P:DNA recombination"/>
    <property type="evidence" value="ECO:0007669"/>
    <property type="project" value="UniProtKB-KW"/>
</dbReference>
<dbReference type="Pfam" id="PF00589">
    <property type="entry name" value="Phage_integrase"/>
    <property type="match status" value="1"/>
</dbReference>
<name>A0A173T689_EUBRA</name>
<protein>
    <submittedName>
        <fullName evidence="5">Tyrosine recombinase XerS</fullName>
    </submittedName>
</protein>
<dbReference type="OrthoDB" id="283809at2"/>
<dbReference type="PANTHER" id="PTHR30349:SF41">
    <property type="entry name" value="INTEGRASE_RECOMBINASE PROTEIN MJ0367-RELATED"/>
    <property type="match status" value="1"/>
</dbReference>
<feature type="domain" description="Tyr recombinase" evidence="4">
    <location>
        <begin position="170"/>
        <end position="303"/>
    </location>
</feature>
<dbReference type="CDD" id="cd00397">
    <property type="entry name" value="DNA_BRE_C"/>
    <property type="match status" value="1"/>
</dbReference>
<accession>A0A173T689</accession>
<comment type="similarity">
    <text evidence="1">Belongs to the 'phage' integrase family.</text>
</comment>
<evidence type="ECO:0000256" key="3">
    <source>
        <dbReference type="ARBA" id="ARBA00023172"/>
    </source>
</evidence>
<dbReference type="InterPro" id="IPR013762">
    <property type="entry name" value="Integrase-like_cat_sf"/>
</dbReference>
<dbReference type="InterPro" id="IPR050090">
    <property type="entry name" value="Tyrosine_recombinase_XerCD"/>
</dbReference>
<dbReference type="Gene3D" id="1.10.150.130">
    <property type="match status" value="1"/>
</dbReference>
<evidence type="ECO:0000259" key="4">
    <source>
        <dbReference type="PROSITE" id="PS51898"/>
    </source>
</evidence>
<proteinExistence type="inferred from homology"/>
<keyword evidence="3" id="KW-0233">DNA recombination</keyword>
<evidence type="ECO:0000313" key="6">
    <source>
        <dbReference type="Proteomes" id="UP000095492"/>
    </source>
</evidence>
<sequence length="303" mass="35673">MPKYKEEQESRYISRTVAILSELPEFCTVFYDKNQTTFLPKTQYDYMRAMRSFLTYQQQSHPYFNDRELADYTLDDLEHLTVKDANNFIEWLQQTMSVSSVKTRISCISSIFTFFARNGQLTGNPFLFANRPDQGTDVNNAMKNTNKEYLAGITEKVEKHKSTDKKIDTNIDTDLNADTNRNQTLSAKKKQFDDQYGLRDEIISQIVKETGIRISELAELNIQDFDLRNQRFYVYRTKQRSTWITMSEELTDLIKRYLEERSAYLFEKDAEAMFLVTIGRYKGARLGVRSIERIVSTIRKRQL</sequence>
<evidence type="ECO:0000256" key="2">
    <source>
        <dbReference type="ARBA" id="ARBA00023125"/>
    </source>
</evidence>